<dbReference type="RefSeq" id="WP_187735083.1">
    <property type="nucleotide sequence ID" value="NZ_CP060790.1"/>
</dbReference>
<organism evidence="3 4">
    <name type="scientific">Paenacidovorax monticola</name>
    <dbReference type="NCBI Taxonomy" id="1926868"/>
    <lineage>
        <taxon>Bacteria</taxon>
        <taxon>Pseudomonadati</taxon>
        <taxon>Pseudomonadota</taxon>
        <taxon>Betaproteobacteria</taxon>
        <taxon>Burkholderiales</taxon>
        <taxon>Comamonadaceae</taxon>
        <taxon>Paenacidovorax</taxon>
    </lineage>
</organism>
<sequence>MLTGAAMADPLTDAEARFGALHSYQVTLRSTDTAGRQQVIRYAYRKPGWVRMDFEQPYRGAVLVYAPDTQRVRLWPFGLGHWPTLDLAPGHPLLRSPQGHRVDQSDVGVLLGEMLALRERGSATPLDDADVAGRPATGLEITGPPRPTTDGVHRYRVWMARDTGFPLRVDSFAADGGLIESVDMSDARIDAPLPERFFHP</sequence>
<feature type="domain" description="MucB/RseB N-terminal" evidence="2">
    <location>
        <begin position="125"/>
        <end position="196"/>
    </location>
</feature>
<protein>
    <recommendedName>
        <fullName evidence="2">MucB/RseB N-terminal domain-containing protein</fullName>
    </recommendedName>
</protein>
<dbReference type="KEGG" id="amon:H9L24_13375"/>
<proteinExistence type="predicted"/>
<evidence type="ECO:0000259" key="2">
    <source>
        <dbReference type="Pfam" id="PF03888"/>
    </source>
</evidence>
<dbReference type="AlphaFoldDB" id="A0A7H0HC22"/>
<keyword evidence="4" id="KW-1185">Reference proteome</keyword>
<evidence type="ECO:0000313" key="3">
    <source>
        <dbReference type="EMBL" id="QNP58088.1"/>
    </source>
</evidence>
<evidence type="ECO:0000256" key="1">
    <source>
        <dbReference type="SAM" id="MobiDB-lite"/>
    </source>
</evidence>
<feature type="region of interest" description="Disordered" evidence="1">
    <location>
        <begin position="126"/>
        <end position="146"/>
    </location>
</feature>
<dbReference type="Proteomes" id="UP000516057">
    <property type="component" value="Chromosome"/>
</dbReference>
<dbReference type="InterPro" id="IPR033434">
    <property type="entry name" value="MucB/RseB_N"/>
</dbReference>
<gene>
    <name evidence="3" type="ORF">H9L24_13375</name>
</gene>
<dbReference type="EMBL" id="CP060790">
    <property type="protein sequence ID" value="QNP58088.1"/>
    <property type="molecule type" value="Genomic_DNA"/>
</dbReference>
<name>A0A7H0HC22_9BURK</name>
<accession>A0A7H0HC22</accession>
<dbReference type="Pfam" id="PF03888">
    <property type="entry name" value="MucB_RseB"/>
    <property type="match status" value="1"/>
</dbReference>
<evidence type="ECO:0000313" key="4">
    <source>
        <dbReference type="Proteomes" id="UP000516057"/>
    </source>
</evidence>
<dbReference type="Gene3D" id="2.50.20.10">
    <property type="entry name" value="Lipoprotein localisation LolA/LolB/LppX"/>
    <property type="match status" value="1"/>
</dbReference>
<reference evidence="3 4" key="1">
    <citation type="submission" date="2020-08" db="EMBL/GenBank/DDBJ databases">
        <title>Genome sequence of Acidovorax monticola KACC 19171T.</title>
        <authorList>
            <person name="Hyun D.-W."/>
            <person name="Bae J.-W."/>
        </authorList>
    </citation>
    <scope>NUCLEOTIDE SEQUENCE [LARGE SCALE GENOMIC DNA]</scope>
    <source>
        <strain evidence="3 4">KACC 19171</strain>
    </source>
</reference>